<dbReference type="AlphaFoldDB" id="A0A483KIQ9"/>
<comment type="caution">
    <text evidence="2">The sequence shown here is derived from an EMBL/GenBank/DDBJ whole genome shotgun (WGS) entry which is preliminary data.</text>
</comment>
<feature type="compositionally biased region" description="Polar residues" evidence="1">
    <location>
        <begin position="1"/>
        <end position="12"/>
    </location>
</feature>
<evidence type="ECO:0000256" key="1">
    <source>
        <dbReference type="SAM" id="MobiDB-lite"/>
    </source>
</evidence>
<accession>A0A483KIQ9</accession>
<gene>
    <name evidence="2" type="ORF">ETE64_25685</name>
</gene>
<proteinExistence type="predicted"/>
<protein>
    <submittedName>
        <fullName evidence="2">Uncharacterized protein</fullName>
    </submittedName>
</protein>
<evidence type="ECO:0000313" key="2">
    <source>
        <dbReference type="EMBL" id="TCX60289.1"/>
    </source>
</evidence>
<name>A0A483KIQ9_KLEPN</name>
<feature type="region of interest" description="Disordered" evidence="1">
    <location>
        <begin position="1"/>
        <end position="23"/>
    </location>
</feature>
<dbReference type="RefSeq" id="WP_065807863.1">
    <property type="nucleotide sequence ID" value="NZ_CP032167.1"/>
</dbReference>
<organism evidence="2">
    <name type="scientific">Klebsiella pneumoniae</name>
    <dbReference type="NCBI Taxonomy" id="573"/>
    <lineage>
        <taxon>Bacteria</taxon>
        <taxon>Pseudomonadati</taxon>
        <taxon>Pseudomonadota</taxon>
        <taxon>Gammaproteobacteria</taxon>
        <taxon>Enterobacterales</taxon>
        <taxon>Enterobacteriaceae</taxon>
        <taxon>Klebsiella/Raoultella group</taxon>
        <taxon>Klebsiella</taxon>
        <taxon>Klebsiella pneumoniae complex</taxon>
    </lineage>
</organism>
<dbReference type="EMBL" id="SDCM01000082">
    <property type="protein sequence ID" value="TCX60289.1"/>
    <property type="molecule type" value="Genomic_DNA"/>
</dbReference>
<sequence>MTGLFDTSDTGGNVSGGVSPQQAVAPAPSAITSAVGSGALNSVGNLFTAVAQGYAEGAKKAQAAKDAGVISNYGQKLTALDAAVAQGSMSHAEAQRRQRALYNSAIANNPHLTEKLTGFTKDVTTTEGLGDTLAKGTAVDQQIVTDTKSATAEGFITEGMTPEQQENGLNLYRQRQQQIGEMKFYSQQLDIQKQKMSIQAQAESIAASRVQRANAAAELQIRKNQMYARQATADFSANVMQHTQTQLDKIQADLSAGKITNEQAMVQANSLKDAIMAQTQKIRGAAGGSYVDDISSPIFKSIDNRMEFLSGKITEDTLKSRNNSLQAQAELPYLSDPKMASVIASSKYLGGITNPQILGEAGGYMAEFLRKNMNPNATPANPVSTDPDEKAGTKAYTGGLVDNINNLKNKNPAIADPKGTFEELQVHVNQLMKGGAAFSGTTDDPKGYNNLVNFLANPAFLDYQKMGGHIDADNLNNMRNAIASNYSDKLVPAIQNAWEQGKSVVGVPQTGTQIGAAFVPTPNTKPAEDTIRYVWTGKTIEFKPAKGFENNAGVRAKAGELQRQLAPLINKNVMMRAHLDGSSDYSKYFKMSEPEMFGTKAQDTSSVNGR</sequence>
<reference evidence="2" key="1">
    <citation type="submission" date="2019-01" db="EMBL/GenBank/DDBJ databases">
        <authorList>
            <person name="Lista F."/>
            <person name="Anselmo A."/>
        </authorList>
    </citation>
    <scope>NUCLEOTIDE SEQUENCE</scope>
    <source>
        <strain evidence="2">10S</strain>
    </source>
</reference>